<dbReference type="Proteomes" id="UP001305498">
    <property type="component" value="Chromosome"/>
</dbReference>
<evidence type="ECO:0000313" key="1">
    <source>
        <dbReference type="EMBL" id="WOF21918.1"/>
    </source>
</evidence>
<proteinExistence type="predicted"/>
<reference evidence="1 2" key="1">
    <citation type="submission" date="2023-02" db="EMBL/GenBank/DDBJ databases">
        <title>Microbacterium betulae sp. nov., isolated from birch wood.</title>
        <authorList>
            <person name="Pasciak M."/>
            <person name="Pawlik K.J."/>
            <person name="Martynowski D."/>
            <person name="Laczmanski L."/>
            <person name="Ciekot J."/>
            <person name="Szponar B."/>
            <person name="Wojcik-Fatla A."/>
            <person name="Mackiewicz B."/>
            <person name="Farian E."/>
            <person name="Cholewa G."/>
            <person name="Cholewa A."/>
            <person name="Dutkiewicz J."/>
        </authorList>
    </citation>
    <scope>NUCLEOTIDE SEQUENCE [LARGE SCALE GENOMIC DNA]</scope>
    <source>
        <strain evidence="1 2">AB</strain>
    </source>
</reference>
<dbReference type="Gene3D" id="1.10.10.1150">
    <property type="entry name" value="Coenzyme PQQ synthesis protein D (PqqD)"/>
    <property type="match status" value="1"/>
</dbReference>
<dbReference type="EMBL" id="CP118157">
    <property type="protein sequence ID" value="WOF21918.1"/>
    <property type="molecule type" value="Genomic_DNA"/>
</dbReference>
<accession>A0AA97FFX3</accession>
<evidence type="ECO:0000313" key="2">
    <source>
        <dbReference type="Proteomes" id="UP001305498"/>
    </source>
</evidence>
<dbReference type="Pfam" id="PF05402">
    <property type="entry name" value="PqqD"/>
    <property type="match status" value="1"/>
</dbReference>
<dbReference type="RefSeq" id="WP_317138395.1">
    <property type="nucleotide sequence ID" value="NZ_CP118157.1"/>
</dbReference>
<sequence>MTNTPETRNPSLHRVSTEYGDVILNERTGAYWHLNESASRVVAVLDSGGSVEDAVRDLVDVYEIDEVRARQDIEVISASLQKLGAL</sequence>
<gene>
    <name evidence="1" type="ORF">N8K70_11045</name>
</gene>
<dbReference type="InterPro" id="IPR041881">
    <property type="entry name" value="PqqD_sf"/>
</dbReference>
<name>A0AA97FFX3_9MICO</name>
<dbReference type="NCBIfam" id="NF033530">
    <property type="entry name" value="lasso_PqqD_Strm"/>
    <property type="match status" value="1"/>
</dbReference>
<organism evidence="1 2">
    <name type="scientific">Microbacterium betulae</name>
    <dbReference type="NCBI Taxonomy" id="2981139"/>
    <lineage>
        <taxon>Bacteria</taxon>
        <taxon>Bacillati</taxon>
        <taxon>Actinomycetota</taxon>
        <taxon>Actinomycetes</taxon>
        <taxon>Micrococcales</taxon>
        <taxon>Microbacteriaceae</taxon>
        <taxon>Microbacterium</taxon>
    </lineage>
</organism>
<dbReference type="InterPro" id="IPR008792">
    <property type="entry name" value="PQQD"/>
</dbReference>
<keyword evidence="2" id="KW-1185">Reference proteome</keyword>
<dbReference type="KEGG" id="mbet:N8K70_11045"/>
<dbReference type="AlphaFoldDB" id="A0AA97FFX3"/>
<protein>
    <submittedName>
        <fullName evidence="1">Lasso peptide biosynthesis PqqD family chaperone</fullName>
    </submittedName>
</protein>